<dbReference type="AlphaFoldDB" id="A0A8W7PQI8"/>
<accession>A0A8W7PQI8</accession>
<evidence type="ECO:0000256" key="1">
    <source>
        <dbReference type="SAM" id="MobiDB-lite"/>
    </source>
</evidence>
<protein>
    <submittedName>
        <fullName evidence="2">Uncharacterized protein</fullName>
    </submittedName>
</protein>
<sequence length="114" mass="12646">METLKILHENVHIPPQTVVSDRYQLGETVCERVPIAGEPGDQHAAGHHEQQQERGHISASSYSADELRQVCEETVSCRRPPPALIVPRPAERPIVSVAPIGPTLPSSPWRYTVR</sequence>
<feature type="region of interest" description="Disordered" evidence="1">
    <location>
        <begin position="34"/>
        <end position="63"/>
    </location>
</feature>
<organism evidence="2">
    <name type="scientific">Anopheles coluzzii</name>
    <name type="common">African malaria mosquito</name>
    <dbReference type="NCBI Taxonomy" id="1518534"/>
    <lineage>
        <taxon>Eukaryota</taxon>
        <taxon>Metazoa</taxon>
        <taxon>Ecdysozoa</taxon>
        <taxon>Arthropoda</taxon>
        <taxon>Hexapoda</taxon>
        <taxon>Insecta</taxon>
        <taxon>Pterygota</taxon>
        <taxon>Neoptera</taxon>
        <taxon>Endopterygota</taxon>
        <taxon>Diptera</taxon>
        <taxon>Nematocera</taxon>
        <taxon>Culicoidea</taxon>
        <taxon>Culicidae</taxon>
        <taxon>Anophelinae</taxon>
        <taxon>Anopheles</taxon>
    </lineage>
</organism>
<dbReference type="EnsemblMetazoa" id="ACOM035999-RA">
    <property type="protein sequence ID" value="ACOM035999-PA.1"/>
    <property type="gene ID" value="ACOM035999"/>
</dbReference>
<dbReference type="Proteomes" id="UP000075882">
    <property type="component" value="Unassembled WGS sequence"/>
</dbReference>
<feature type="compositionally biased region" description="Basic and acidic residues" evidence="1">
    <location>
        <begin position="40"/>
        <end position="56"/>
    </location>
</feature>
<name>A0A8W7PQI8_ANOCL</name>
<evidence type="ECO:0000313" key="2">
    <source>
        <dbReference type="EnsemblMetazoa" id="ACOM035999-PA.1"/>
    </source>
</evidence>
<proteinExistence type="predicted"/>
<reference evidence="2" key="1">
    <citation type="submission" date="2022-08" db="UniProtKB">
        <authorList>
            <consortium name="EnsemblMetazoa"/>
        </authorList>
    </citation>
    <scope>IDENTIFICATION</scope>
</reference>